<gene>
    <name evidence="1" type="ORF">DC3_28460</name>
</gene>
<keyword evidence="2" id="KW-1185">Reference proteome</keyword>
<protein>
    <submittedName>
        <fullName evidence="1">Uncharacterized protein</fullName>
    </submittedName>
</protein>
<dbReference type="EMBL" id="BJXB01000012">
    <property type="protein sequence ID" value="GEM47211.1"/>
    <property type="molecule type" value="Genomic_DNA"/>
</dbReference>
<evidence type="ECO:0000313" key="2">
    <source>
        <dbReference type="Proteomes" id="UP000321306"/>
    </source>
</evidence>
<organism evidence="1 2">
    <name type="scientific">Deinococcus cellulosilyticus (strain DSM 18568 / NBRC 106333 / KACC 11606 / 5516J-15)</name>
    <dbReference type="NCBI Taxonomy" id="1223518"/>
    <lineage>
        <taxon>Bacteria</taxon>
        <taxon>Thermotogati</taxon>
        <taxon>Deinococcota</taxon>
        <taxon>Deinococci</taxon>
        <taxon>Deinococcales</taxon>
        <taxon>Deinococcaceae</taxon>
        <taxon>Deinococcus</taxon>
    </lineage>
</organism>
<proteinExistence type="predicted"/>
<evidence type="ECO:0000313" key="1">
    <source>
        <dbReference type="EMBL" id="GEM47211.1"/>
    </source>
</evidence>
<accession>A0A511N4A5</accession>
<reference evidence="1 2" key="1">
    <citation type="submission" date="2019-07" db="EMBL/GenBank/DDBJ databases">
        <title>Whole genome shotgun sequence of Deinococcus cellulosilyticus NBRC 106333.</title>
        <authorList>
            <person name="Hosoyama A."/>
            <person name="Uohara A."/>
            <person name="Ohji S."/>
            <person name="Ichikawa N."/>
        </authorList>
    </citation>
    <scope>NUCLEOTIDE SEQUENCE [LARGE SCALE GENOMIC DNA]</scope>
    <source>
        <strain evidence="1 2">NBRC 106333</strain>
    </source>
</reference>
<sequence>MLNCTVKLYSTQETLTAGHRSSETHTLLYEGPARFSAPKTSWQQVAALEGALSGSLQVTTGTVLQATTRAEVTDWKTGTTTTYEVSNVGHAPDGGWGINLGARV</sequence>
<name>A0A511N4A5_DEIC1</name>
<dbReference type="Proteomes" id="UP000321306">
    <property type="component" value="Unassembled WGS sequence"/>
</dbReference>
<comment type="caution">
    <text evidence="1">The sequence shown here is derived from an EMBL/GenBank/DDBJ whole genome shotgun (WGS) entry which is preliminary data.</text>
</comment>
<dbReference type="RefSeq" id="WP_146885286.1">
    <property type="nucleotide sequence ID" value="NZ_BJXB01000012.1"/>
</dbReference>
<dbReference type="AlphaFoldDB" id="A0A511N4A5"/>